<accession>A0A518EP05</accession>
<evidence type="ECO:0000256" key="1">
    <source>
        <dbReference type="SAM" id="Phobius"/>
    </source>
</evidence>
<keyword evidence="1" id="KW-1133">Transmembrane helix</keyword>
<dbReference type="EMBL" id="CP036434">
    <property type="protein sequence ID" value="QDV05813.1"/>
    <property type="molecule type" value="Genomic_DNA"/>
</dbReference>
<name>A0A518EP05_9BACT</name>
<organism evidence="2 3">
    <name type="scientific">Saltatorellus ferox</name>
    <dbReference type="NCBI Taxonomy" id="2528018"/>
    <lineage>
        <taxon>Bacteria</taxon>
        <taxon>Pseudomonadati</taxon>
        <taxon>Planctomycetota</taxon>
        <taxon>Planctomycetia</taxon>
        <taxon>Planctomycetia incertae sedis</taxon>
        <taxon>Saltatorellus</taxon>
    </lineage>
</organism>
<dbReference type="AlphaFoldDB" id="A0A518EP05"/>
<evidence type="ECO:0000313" key="2">
    <source>
        <dbReference type="EMBL" id="QDV05813.1"/>
    </source>
</evidence>
<protein>
    <submittedName>
        <fullName evidence="2">Uncharacterized protein</fullName>
    </submittedName>
</protein>
<dbReference type="Proteomes" id="UP000320390">
    <property type="component" value="Chromosome"/>
</dbReference>
<reference evidence="2 3" key="1">
    <citation type="submission" date="2019-02" db="EMBL/GenBank/DDBJ databases">
        <title>Deep-cultivation of Planctomycetes and their phenomic and genomic characterization uncovers novel biology.</title>
        <authorList>
            <person name="Wiegand S."/>
            <person name="Jogler M."/>
            <person name="Boedeker C."/>
            <person name="Pinto D."/>
            <person name="Vollmers J."/>
            <person name="Rivas-Marin E."/>
            <person name="Kohn T."/>
            <person name="Peeters S.H."/>
            <person name="Heuer A."/>
            <person name="Rast P."/>
            <person name="Oberbeckmann S."/>
            <person name="Bunk B."/>
            <person name="Jeske O."/>
            <person name="Meyerdierks A."/>
            <person name="Storesund J.E."/>
            <person name="Kallscheuer N."/>
            <person name="Luecker S."/>
            <person name="Lage O.M."/>
            <person name="Pohl T."/>
            <person name="Merkel B.J."/>
            <person name="Hornburger P."/>
            <person name="Mueller R.-W."/>
            <person name="Bruemmer F."/>
            <person name="Labrenz M."/>
            <person name="Spormann A.M."/>
            <person name="Op den Camp H."/>
            <person name="Overmann J."/>
            <person name="Amann R."/>
            <person name="Jetten M.S.M."/>
            <person name="Mascher T."/>
            <person name="Medema M.H."/>
            <person name="Devos D.P."/>
            <person name="Kaster A.-K."/>
            <person name="Ovreas L."/>
            <person name="Rohde M."/>
            <person name="Galperin M.Y."/>
            <person name="Jogler C."/>
        </authorList>
    </citation>
    <scope>NUCLEOTIDE SEQUENCE [LARGE SCALE GENOMIC DNA]</scope>
    <source>
        <strain evidence="2 3">Poly30</strain>
    </source>
</reference>
<keyword evidence="1" id="KW-0812">Transmembrane</keyword>
<sequence length="112" mass="12551">MSQHWKERITAASHGTLGFVPTPRLELLPASASLRHRGRRRLAWVALALVAGSVGTEAGLRYVLFSDSERAVGLAERWGVRDAGLYGSPDDDDEYWTLRRVFAPTEEMRLNE</sequence>
<evidence type="ECO:0000313" key="3">
    <source>
        <dbReference type="Proteomes" id="UP000320390"/>
    </source>
</evidence>
<keyword evidence="3" id="KW-1185">Reference proteome</keyword>
<proteinExistence type="predicted"/>
<keyword evidence="1" id="KW-0472">Membrane</keyword>
<feature type="transmembrane region" description="Helical" evidence="1">
    <location>
        <begin position="42"/>
        <end position="64"/>
    </location>
</feature>
<gene>
    <name evidence="2" type="ORF">Poly30_13160</name>
</gene>